<keyword evidence="4 6" id="KW-1005">Bacterial flagellum biogenesis</keyword>
<evidence type="ECO:0000313" key="8">
    <source>
        <dbReference type="Proteomes" id="UP001595478"/>
    </source>
</evidence>
<keyword evidence="7" id="KW-0966">Cell projection</keyword>
<sequence length="137" mass="15405">MSLKAINAYQKDSLKQRIASADPHQLTLMLMQGALDRLAYAKGAHDRNDIAARAQFVSKATAIFINLRDTLDTNTGGEFAENLHGLYDYMIDKLITLNQDNAIANINEVIQLFSPIKEAWQQIPEQDKQLAYAQRQA</sequence>
<dbReference type="CDD" id="cd16098">
    <property type="entry name" value="FliS"/>
    <property type="match status" value="1"/>
</dbReference>
<proteinExistence type="inferred from homology"/>
<accession>A0ABV7FNG7</accession>
<comment type="similarity">
    <text evidence="2 6">Belongs to the FliS family.</text>
</comment>
<dbReference type="PANTHER" id="PTHR34773:SF1">
    <property type="entry name" value="FLAGELLAR SECRETION CHAPERONE FLIS"/>
    <property type="match status" value="1"/>
</dbReference>
<reference evidence="8" key="1">
    <citation type="journal article" date="2019" name="Int. J. Syst. Evol. Microbiol.">
        <title>The Global Catalogue of Microorganisms (GCM) 10K type strain sequencing project: providing services to taxonomists for standard genome sequencing and annotation.</title>
        <authorList>
            <consortium name="The Broad Institute Genomics Platform"/>
            <consortium name="The Broad Institute Genome Sequencing Center for Infectious Disease"/>
            <person name="Wu L."/>
            <person name="Ma J."/>
        </authorList>
    </citation>
    <scope>NUCLEOTIDE SEQUENCE [LARGE SCALE GENOMIC DNA]</scope>
    <source>
        <strain evidence="8">KCTC 52473</strain>
    </source>
</reference>
<comment type="caution">
    <text evidence="7">The sequence shown here is derived from an EMBL/GenBank/DDBJ whole genome shotgun (WGS) entry which is preliminary data.</text>
</comment>
<keyword evidence="7" id="KW-0282">Flagellum</keyword>
<evidence type="ECO:0000256" key="4">
    <source>
        <dbReference type="ARBA" id="ARBA00022795"/>
    </source>
</evidence>
<dbReference type="PANTHER" id="PTHR34773">
    <property type="entry name" value="FLAGELLAR SECRETION CHAPERONE FLIS"/>
    <property type="match status" value="1"/>
</dbReference>
<name>A0ABV7FNG7_9ALTE</name>
<dbReference type="Gene3D" id="1.20.120.340">
    <property type="entry name" value="Flagellar protein FliS"/>
    <property type="match status" value="1"/>
</dbReference>
<dbReference type="InterPro" id="IPR036584">
    <property type="entry name" value="FliS_sf"/>
</dbReference>
<evidence type="ECO:0000313" key="7">
    <source>
        <dbReference type="EMBL" id="MFC3121849.1"/>
    </source>
</evidence>
<dbReference type="EMBL" id="JBHRSW010000015">
    <property type="protein sequence ID" value="MFC3121849.1"/>
    <property type="molecule type" value="Genomic_DNA"/>
</dbReference>
<evidence type="ECO:0000256" key="5">
    <source>
        <dbReference type="ARBA" id="ARBA00023186"/>
    </source>
</evidence>
<dbReference type="InterPro" id="IPR003713">
    <property type="entry name" value="FliS"/>
</dbReference>
<dbReference type="Proteomes" id="UP001595478">
    <property type="component" value="Unassembled WGS sequence"/>
</dbReference>
<organism evidence="7 8">
    <name type="scientific">Agaribacter flavus</name>
    <dbReference type="NCBI Taxonomy" id="1902781"/>
    <lineage>
        <taxon>Bacteria</taxon>
        <taxon>Pseudomonadati</taxon>
        <taxon>Pseudomonadota</taxon>
        <taxon>Gammaproteobacteria</taxon>
        <taxon>Alteromonadales</taxon>
        <taxon>Alteromonadaceae</taxon>
        <taxon>Agaribacter</taxon>
    </lineage>
</organism>
<evidence type="ECO:0000256" key="1">
    <source>
        <dbReference type="ARBA" id="ARBA00004514"/>
    </source>
</evidence>
<evidence type="ECO:0000256" key="2">
    <source>
        <dbReference type="ARBA" id="ARBA00008787"/>
    </source>
</evidence>
<evidence type="ECO:0000256" key="3">
    <source>
        <dbReference type="ARBA" id="ARBA00022490"/>
    </source>
</evidence>
<comment type="subcellular location">
    <subcellularLocation>
        <location evidence="1 6">Cytoplasm</location>
        <location evidence="1 6">Cytosol</location>
    </subcellularLocation>
</comment>
<evidence type="ECO:0000256" key="6">
    <source>
        <dbReference type="PIRNR" id="PIRNR039090"/>
    </source>
</evidence>
<keyword evidence="7" id="KW-0969">Cilium</keyword>
<keyword evidence="3 6" id="KW-0963">Cytoplasm</keyword>
<dbReference type="Pfam" id="PF02561">
    <property type="entry name" value="FliS"/>
    <property type="match status" value="1"/>
</dbReference>
<keyword evidence="5" id="KW-0143">Chaperone</keyword>
<keyword evidence="8" id="KW-1185">Reference proteome</keyword>
<dbReference type="NCBIfam" id="TIGR00208">
    <property type="entry name" value="fliS"/>
    <property type="match status" value="1"/>
</dbReference>
<gene>
    <name evidence="7" type="primary">fliS</name>
    <name evidence="7" type="ORF">ACFOHL_09475</name>
</gene>
<dbReference type="SUPFAM" id="SSF101116">
    <property type="entry name" value="Flagellar export chaperone FliS"/>
    <property type="match status" value="1"/>
</dbReference>
<protein>
    <recommendedName>
        <fullName evidence="6">Flagellar secretion chaperone FliS</fullName>
    </recommendedName>
</protein>
<dbReference type="PIRSF" id="PIRSF039090">
    <property type="entry name" value="Flis"/>
    <property type="match status" value="1"/>
</dbReference>
<dbReference type="RefSeq" id="WP_376919986.1">
    <property type="nucleotide sequence ID" value="NZ_JBHRSW010000015.1"/>
</dbReference>